<dbReference type="PANTHER" id="PTHR42749">
    <property type="entry name" value="CELL SHAPE-DETERMINING PROTEIN MREB"/>
    <property type="match status" value="1"/>
</dbReference>
<dbReference type="PANTHER" id="PTHR42749:SF1">
    <property type="entry name" value="CELL SHAPE-DETERMINING PROTEIN MREB"/>
    <property type="match status" value="1"/>
</dbReference>
<reference evidence="1 2" key="1">
    <citation type="submission" date="2024-07" db="EMBL/GenBank/DDBJ databases">
        <title>Section-level genome sequencing and comparative genomics of Aspergillus sections Usti and Cavernicolus.</title>
        <authorList>
            <consortium name="Lawrence Berkeley National Laboratory"/>
            <person name="Nybo J.L."/>
            <person name="Vesth T.C."/>
            <person name="Theobald S."/>
            <person name="Frisvad J.C."/>
            <person name="Larsen T.O."/>
            <person name="Kjaerboelling I."/>
            <person name="Rothschild-Mancinelli K."/>
            <person name="Lyhne E.K."/>
            <person name="Kogle M.E."/>
            <person name="Barry K."/>
            <person name="Clum A."/>
            <person name="Na H."/>
            <person name="Ledsgaard L."/>
            <person name="Lin J."/>
            <person name="Lipzen A."/>
            <person name="Kuo A."/>
            <person name="Riley R."/>
            <person name="Mondo S."/>
            <person name="LaButti K."/>
            <person name="Haridas S."/>
            <person name="Pangalinan J."/>
            <person name="Salamov A.A."/>
            <person name="Simmons B.A."/>
            <person name="Magnuson J.K."/>
            <person name="Chen J."/>
            <person name="Drula E."/>
            <person name="Henrissat B."/>
            <person name="Wiebenga A."/>
            <person name="Lubbers R.J."/>
            <person name="Gomes A.C."/>
            <person name="Makela M.R."/>
            <person name="Stajich J."/>
            <person name="Grigoriev I.V."/>
            <person name="Mortensen U.H."/>
            <person name="De vries R.P."/>
            <person name="Baker S.E."/>
            <person name="Andersen M.R."/>
        </authorList>
    </citation>
    <scope>NUCLEOTIDE SEQUENCE [LARGE SCALE GENOMIC DNA]</scope>
    <source>
        <strain evidence="1 2">CBS 600.67</strain>
    </source>
</reference>
<keyword evidence="2" id="KW-1185">Reference proteome</keyword>
<dbReference type="EMBL" id="JBFXLS010000016">
    <property type="protein sequence ID" value="KAL2829394.1"/>
    <property type="molecule type" value="Genomic_DNA"/>
</dbReference>
<sequence length="214" mass="23926">MARQSAQRARKQNSDESCIWCGWEDTLRDWGFGCDTEDNTLEIKEFFKLHLAPHNESDGIGGSITRQEARRWFEDYISCIYKHVVTHFDGTIPGFEKMHVEFIFSVPTALKDVRMIEEIRRLISNAIRRGAPNHWACIGLTEAEAAAVYACRGYYQASDIVLVCDSGGGTTVRIIGSTLLGILYPNYLVGRECAQTCLHPWGASSAGAARECRG</sequence>
<gene>
    <name evidence="1" type="ORF">BDW59DRAFT_142071</name>
</gene>
<proteinExistence type="predicted"/>
<evidence type="ECO:0000313" key="1">
    <source>
        <dbReference type="EMBL" id="KAL2829394.1"/>
    </source>
</evidence>
<name>A0ABR4IQ49_9EURO</name>
<evidence type="ECO:0008006" key="3">
    <source>
        <dbReference type="Google" id="ProtNLM"/>
    </source>
</evidence>
<accession>A0ABR4IQ49</accession>
<evidence type="ECO:0000313" key="2">
    <source>
        <dbReference type="Proteomes" id="UP001610335"/>
    </source>
</evidence>
<dbReference type="Proteomes" id="UP001610335">
    <property type="component" value="Unassembled WGS sequence"/>
</dbReference>
<comment type="caution">
    <text evidence="1">The sequence shown here is derived from an EMBL/GenBank/DDBJ whole genome shotgun (WGS) entry which is preliminary data.</text>
</comment>
<protein>
    <recommendedName>
        <fullName evidence="3">Phosphotransferase</fullName>
    </recommendedName>
</protein>
<organism evidence="1 2">
    <name type="scientific">Aspergillus cavernicola</name>
    <dbReference type="NCBI Taxonomy" id="176166"/>
    <lineage>
        <taxon>Eukaryota</taxon>
        <taxon>Fungi</taxon>
        <taxon>Dikarya</taxon>
        <taxon>Ascomycota</taxon>
        <taxon>Pezizomycotina</taxon>
        <taxon>Eurotiomycetes</taxon>
        <taxon>Eurotiomycetidae</taxon>
        <taxon>Eurotiales</taxon>
        <taxon>Aspergillaceae</taxon>
        <taxon>Aspergillus</taxon>
        <taxon>Aspergillus subgen. Nidulantes</taxon>
    </lineage>
</organism>